<dbReference type="InterPro" id="IPR013762">
    <property type="entry name" value="Integrase-like_cat_sf"/>
</dbReference>
<dbReference type="PANTHER" id="PTHR30349">
    <property type="entry name" value="PHAGE INTEGRASE-RELATED"/>
    <property type="match status" value="1"/>
</dbReference>
<dbReference type="PROSITE" id="PS51898">
    <property type="entry name" value="TYR_RECOMBINASE"/>
    <property type="match status" value="1"/>
</dbReference>
<sequence>MVYNSQPLRSEDQINDVLFYLRRTRYPERDTFLFLLGINTGLRCSDLLNLKVGTLRHSKRPEIVEIKTGKKKTLFLDAIYPKVEQYIKDKADEDWVFPSSQNHGAKPESVNNVYKLFKRIDANLGNIGFTTHSMRRTFGLWYYRKTHDILYLMRLFNHSSEEITKRYIGITDEELGDSLREFKIGF</sequence>
<dbReference type="InterPro" id="IPR002104">
    <property type="entry name" value="Integrase_catalytic"/>
</dbReference>
<dbReference type="GO" id="GO:0003677">
    <property type="term" value="F:DNA binding"/>
    <property type="evidence" value="ECO:0007669"/>
    <property type="project" value="InterPro"/>
</dbReference>
<feature type="domain" description="Tyr recombinase" evidence="2">
    <location>
        <begin position="3"/>
        <end position="180"/>
    </location>
</feature>
<dbReference type="EMBL" id="AYYP01000072">
    <property type="protein sequence ID" value="KRM63038.1"/>
    <property type="molecule type" value="Genomic_DNA"/>
</dbReference>
<dbReference type="InterPro" id="IPR011010">
    <property type="entry name" value="DNA_brk_join_enz"/>
</dbReference>
<evidence type="ECO:0000259" key="2">
    <source>
        <dbReference type="PROSITE" id="PS51898"/>
    </source>
</evidence>
<evidence type="ECO:0000313" key="3">
    <source>
        <dbReference type="EMBL" id="KRM63038.1"/>
    </source>
</evidence>
<dbReference type="Pfam" id="PF00589">
    <property type="entry name" value="Phage_integrase"/>
    <property type="match status" value="1"/>
</dbReference>
<reference evidence="3 4" key="1">
    <citation type="journal article" date="2015" name="Genome Announc.">
        <title>Expanding the biotechnology potential of lactobacilli through comparative genomics of 213 strains and associated genera.</title>
        <authorList>
            <person name="Sun Z."/>
            <person name="Harris H.M."/>
            <person name="McCann A."/>
            <person name="Guo C."/>
            <person name="Argimon S."/>
            <person name="Zhang W."/>
            <person name="Yang X."/>
            <person name="Jeffery I.B."/>
            <person name="Cooney J.C."/>
            <person name="Kagawa T.F."/>
            <person name="Liu W."/>
            <person name="Song Y."/>
            <person name="Salvetti E."/>
            <person name="Wrobel A."/>
            <person name="Rasinkangas P."/>
            <person name="Parkhill J."/>
            <person name="Rea M.C."/>
            <person name="O'Sullivan O."/>
            <person name="Ritari J."/>
            <person name="Douillard F.P."/>
            <person name="Paul Ross R."/>
            <person name="Yang R."/>
            <person name="Briner A.E."/>
            <person name="Felis G.E."/>
            <person name="de Vos W.M."/>
            <person name="Barrangou R."/>
            <person name="Klaenhammer T.R."/>
            <person name="Caufield P.W."/>
            <person name="Cui Y."/>
            <person name="Zhang H."/>
            <person name="O'Toole P.W."/>
        </authorList>
    </citation>
    <scope>NUCLEOTIDE SEQUENCE [LARGE SCALE GENOMIC DNA]</scope>
    <source>
        <strain evidence="3 4">DSM 20509</strain>
    </source>
</reference>
<comment type="caution">
    <text evidence="3">The sequence shown here is derived from an EMBL/GenBank/DDBJ whole genome shotgun (WGS) entry which is preliminary data.</text>
</comment>
<dbReference type="Proteomes" id="UP000051008">
    <property type="component" value="Unassembled WGS sequence"/>
</dbReference>
<protein>
    <submittedName>
        <fullName evidence="3">Integrase recombinase</fullName>
    </submittedName>
</protein>
<dbReference type="RefSeq" id="WP_056977982.1">
    <property type="nucleotide sequence ID" value="NZ_AYYP01000072.1"/>
</dbReference>
<dbReference type="GO" id="GO:0015074">
    <property type="term" value="P:DNA integration"/>
    <property type="evidence" value="ECO:0007669"/>
    <property type="project" value="InterPro"/>
</dbReference>
<keyword evidence="1" id="KW-0233">DNA recombination</keyword>
<dbReference type="GeneID" id="75137253"/>
<dbReference type="PATRIC" id="fig|1423718.3.peg.1347"/>
<dbReference type="SUPFAM" id="SSF56349">
    <property type="entry name" value="DNA breaking-rejoining enzymes"/>
    <property type="match status" value="1"/>
</dbReference>
<proteinExistence type="predicted"/>
<gene>
    <name evidence="3" type="ORF">FC14_GL001285</name>
</gene>
<name>A0A0R2A6G4_9LACO</name>
<organism evidence="3 4">
    <name type="scientific">Ligilactobacillus agilis DSM 20509</name>
    <dbReference type="NCBI Taxonomy" id="1423718"/>
    <lineage>
        <taxon>Bacteria</taxon>
        <taxon>Bacillati</taxon>
        <taxon>Bacillota</taxon>
        <taxon>Bacilli</taxon>
        <taxon>Lactobacillales</taxon>
        <taxon>Lactobacillaceae</taxon>
        <taxon>Ligilactobacillus</taxon>
    </lineage>
</organism>
<evidence type="ECO:0000313" key="4">
    <source>
        <dbReference type="Proteomes" id="UP000051008"/>
    </source>
</evidence>
<dbReference type="AlphaFoldDB" id="A0A0R2A6G4"/>
<keyword evidence="4" id="KW-1185">Reference proteome</keyword>
<dbReference type="PANTHER" id="PTHR30349:SF82">
    <property type="entry name" value="INTEGRASE_RECOMBINASE YOEC-RELATED"/>
    <property type="match status" value="1"/>
</dbReference>
<accession>A0A0R2A6G4</accession>
<evidence type="ECO:0000256" key="1">
    <source>
        <dbReference type="ARBA" id="ARBA00023172"/>
    </source>
</evidence>
<dbReference type="GO" id="GO:0006310">
    <property type="term" value="P:DNA recombination"/>
    <property type="evidence" value="ECO:0007669"/>
    <property type="project" value="UniProtKB-KW"/>
</dbReference>
<dbReference type="OrthoDB" id="9788852at2"/>
<dbReference type="InterPro" id="IPR050090">
    <property type="entry name" value="Tyrosine_recombinase_XerCD"/>
</dbReference>
<dbReference type="Gene3D" id="1.10.443.10">
    <property type="entry name" value="Intergrase catalytic core"/>
    <property type="match status" value="1"/>
</dbReference>